<dbReference type="AlphaFoldDB" id="A0A511D3V4"/>
<evidence type="ECO:0000313" key="3">
    <source>
        <dbReference type="EMBL" id="GEL19455.1"/>
    </source>
</evidence>
<feature type="domain" description="HTH cro/C1-type" evidence="2">
    <location>
        <begin position="19"/>
        <end position="68"/>
    </location>
</feature>
<dbReference type="CDD" id="cd00093">
    <property type="entry name" value="HTH_XRE"/>
    <property type="match status" value="1"/>
</dbReference>
<dbReference type="InterPro" id="IPR001387">
    <property type="entry name" value="Cro/C1-type_HTH"/>
</dbReference>
<gene>
    <name evidence="3" type="ORF">PA7_32920</name>
</gene>
<dbReference type="Gene3D" id="1.10.260.40">
    <property type="entry name" value="lambda repressor-like DNA-binding domains"/>
    <property type="match status" value="1"/>
</dbReference>
<dbReference type="InterPro" id="IPR010982">
    <property type="entry name" value="Lambda_DNA-bd_dom_sf"/>
</dbReference>
<sequence length="163" mass="17931">MDADHDSDQQDWAQLGRLVRERRAELGLTQAEVYSAGGPSPATLYLLESGHRGSYRPHILCRLERALDWGAGSIRRVLAGGRPILGEADETLPPIRDDRVSVSNGHVWMAAFRELRIGPRDKLLILSNLLEETIAELGTGVDESPLTGRVPGPSAPMWGMSRR</sequence>
<organism evidence="3 4">
    <name type="scientific">Pseudonocardia asaccharolytica DSM 44247 = NBRC 16224</name>
    <dbReference type="NCBI Taxonomy" id="1123024"/>
    <lineage>
        <taxon>Bacteria</taxon>
        <taxon>Bacillati</taxon>
        <taxon>Actinomycetota</taxon>
        <taxon>Actinomycetes</taxon>
        <taxon>Pseudonocardiales</taxon>
        <taxon>Pseudonocardiaceae</taxon>
        <taxon>Pseudonocardia</taxon>
    </lineage>
</organism>
<dbReference type="SUPFAM" id="SSF47413">
    <property type="entry name" value="lambda repressor-like DNA-binding domains"/>
    <property type="match status" value="1"/>
</dbReference>
<feature type="region of interest" description="Disordered" evidence="1">
    <location>
        <begin position="141"/>
        <end position="163"/>
    </location>
</feature>
<keyword evidence="4" id="KW-1185">Reference proteome</keyword>
<evidence type="ECO:0000256" key="1">
    <source>
        <dbReference type="SAM" id="MobiDB-lite"/>
    </source>
</evidence>
<evidence type="ECO:0000259" key="2">
    <source>
        <dbReference type="PROSITE" id="PS50943"/>
    </source>
</evidence>
<accession>A0A511D3V4</accession>
<comment type="caution">
    <text evidence="3">The sequence shown here is derived from an EMBL/GenBank/DDBJ whole genome shotgun (WGS) entry which is preliminary data.</text>
</comment>
<proteinExistence type="predicted"/>
<protein>
    <recommendedName>
        <fullName evidence="2">HTH cro/C1-type domain-containing protein</fullName>
    </recommendedName>
</protein>
<evidence type="ECO:0000313" key="4">
    <source>
        <dbReference type="Proteomes" id="UP000321328"/>
    </source>
</evidence>
<dbReference type="GO" id="GO:0003677">
    <property type="term" value="F:DNA binding"/>
    <property type="evidence" value="ECO:0007669"/>
    <property type="project" value="InterPro"/>
</dbReference>
<name>A0A511D3V4_9PSEU</name>
<dbReference type="EMBL" id="BJVI01000037">
    <property type="protein sequence ID" value="GEL19455.1"/>
    <property type="molecule type" value="Genomic_DNA"/>
</dbReference>
<dbReference type="PROSITE" id="PS50943">
    <property type="entry name" value="HTH_CROC1"/>
    <property type="match status" value="1"/>
</dbReference>
<reference evidence="3 4" key="1">
    <citation type="submission" date="2019-07" db="EMBL/GenBank/DDBJ databases">
        <title>Whole genome shotgun sequence of Pseudonocardia asaccharolytica NBRC 16224.</title>
        <authorList>
            <person name="Hosoyama A."/>
            <person name="Uohara A."/>
            <person name="Ohji S."/>
            <person name="Ichikawa N."/>
        </authorList>
    </citation>
    <scope>NUCLEOTIDE SEQUENCE [LARGE SCALE GENOMIC DNA]</scope>
    <source>
        <strain evidence="3 4">NBRC 16224</strain>
    </source>
</reference>
<dbReference type="Proteomes" id="UP000321328">
    <property type="component" value="Unassembled WGS sequence"/>
</dbReference>